<dbReference type="Proteomes" id="UP001060164">
    <property type="component" value="Chromosome"/>
</dbReference>
<reference evidence="1" key="1">
    <citation type="journal article" date="2022" name="Cell">
        <title>Design, construction, and in vivo augmentation of a complex gut microbiome.</title>
        <authorList>
            <person name="Cheng A.G."/>
            <person name="Ho P.Y."/>
            <person name="Aranda-Diaz A."/>
            <person name="Jain S."/>
            <person name="Yu F.B."/>
            <person name="Meng X."/>
            <person name="Wang M."/>
            <person name="Iakiviak M."/>
            <person name="Nagashima K."/>
            <person name="Zhao A."/>
            <person name="Murugkar P."/>
            <person name="Patil A."/>
            <person name="Atabakhsh K."/>
            <person name="Weakley A."/>
            <person name="Yan J."/>
            <person name="Brumbaugh A.R."/>
            <person name="Higginbottom S."/>
            <person name="Dimas A."/>
            <person name="Shiver A.L."/>
            <person name="Deutschbauer A."/>
            <person name="Neff N."/>
            <person name="Sonnenburg J.L."/>
            <person name="Huang K.C."/>
            <person name="Fischbach M.A."/>
        </authorList>
    </citation>
    <scope>NUCLEOTIDE SEQUENCE</scope>
    <source>
        <strain evidence="1">DSM 19829</strain>
    </source>
</reference>
<gene>
    <name evidence="1" type="ORF">NQ502_14945</name>
</gene>
<name>A0ABY5VDP9_9FIRM</name>
<dbReference type="InterPro" id="IPR019271">
    <property type="entry name" value="DUF2284_metal-binding"/>
</dbReference>
<keyword evidence="2" id="KW-1185">Reference proteome</keyword>
<evidence type="ECO:0000313" key="2">
    <source>
        <dbReference type="Proteomes" id="UP001060164"/>
    </source>
</evidence>
<protein>
    <submittedName>
        <fullName evidence="1">DUF2284 domain-containing protein</fullName>
    </submittedName>
</protein>
<accession>A0ABY5VDP9</accession>
<dbReference type="RefSeq" id="WP_044983316.1">
    <property type="nucleotide sequence ID" value="NZ_CABLBR010000018.1"/>
</dbReference>
<proteinExistence type="predicted"/>
<dbReference type="Pfam" id="PF10050">
    <property type="entry name" value="DUF2284"/>
    <property type="match status" value="1"/>
</dbReference>
<evidence type="ECO:0000313" key="1">
    <source>
        <dbReference type="EMBL" id="UWP58660.1"/>
    </source>
</evidence>
<organism evidence="1 2">
    <name type="scientific">Ruminococcus gauvreauii</name>
    <dbReference type="NCBI Taxonomy" id="438033"/>
    <lineage>
        <taxon>Bacteria</taxon>
        <taxon>Bacillati</taxon>
        <taxon>Bacillota</taxon>
        <taxon>Clostridia</taxon>
        <taxon>Eubacteriales</taxon>
        <taxon>Oscillospiraceae</taxon>
        <taxon>Ruminococcus</taxon>
    </lineage>
</organism>
<sequence length="183" mass="20780">MYTTSRHEATISVPEYLEGFVDVPTFLEACKACPNYDRVWSCPSYDFDVMKYWNRYKTFRLLATKITFDDECLSKTYTPEEQKELLDKILPAEKQKLSDELLRAEKLNPGSISLSAGSCHLCPQCTKPTGKSCLNPEMMRYSIESLGGNVGLTIEKLLGLSLEWMEEGKLPHHFVLVCGLLLP</sequence>
<dbReference type="EMBL" id="CP102290">
    <property type="protein sequence ID" value="UWP58660.1"/>
    <property type="molecule type" value="Genomic_DNA"/>
</dbReference>